<organism evidence="5 6">
    <name type="scientific">Baudoinia panamericana (strain UAMH 10762)</name>
    <name type="common">Angels' share fungus</name>
    <name type="synonym">Baudoinia compniacensis (strain UAMH 10762)</name>
    <dbReference type="NCBI Taxonomy" id="717646"/>
    <lineage>
        <taxon>Eukaryota</taxon>
        <taxon>Fungi</taxon>
        <taxon>Dikarya</taxon>
        <taxon>Ascomycota</taxon>
        <taxon>Pezizomycotina</taxon>
        <taxon>Dothideomycetes</taxon>
        <taxon>Dothideomycetidae</taxon>
        <taxon>Mycosphaerellales</taxon>
        <taxon>Teratosphaeriaceae</taxon>
        <taxon>Baudoinia</taxon>
    </lineage>
</organism>
<dbReference type="GeneID" id="19111312"/>
<evidence type="ECO:0000313" key="5">
    <source>
        <dbReference type="EMBL" id="EMD00308.1"/>
    </source>
</evidence>
<accession>M2M003</accession>
<keyword evidence="2" id="KW-0560">Oxidoreductase</keyword>
<reference evidence="5 6" key="1">
    <citation type="journal article" date="2012" name="PLoS Pathog.">
        <title>Diverse lifestyles and strategies of plant pathogenesis encoded in the genomes of eighteen Dothideomycetes fungi.</title>
        <authorList>
            <person name="Ohm R.A."/>
            <person name="Feau N."/>
            <person name="Henrissat B."/>
            <person name="Schoch C.L."/>
            <person name="Horwitz B.A."/>
            <person name="Barry K.W."/>
            <person name="Condon B.J."/>
            <person name="Copeland A.C."/>
            <person name="Dhillon B."/>
            <person name="Glaser F."/>
            <person name="Hesse C.N."/>
            <person name="Kosti I."/>
            <person name="LaButti K."/>
            <person name="Lindquist E.A."/>
            <person name="Lucas S."/>
            <person name="Salamov A.A."/>
            <person name="Bradshaw R.E."/>
            <person name="Ciuffetti L."/>
            <person name="Hamelin R.C."/>
            <person name="Kema G.H.J."/>
            <person name="Lawrence C."/>
            <person name="Scott J.A."/>
            <person name="Spatafora J.W."/>
            <person name="Turgeon B.G."/>
            <person name="de Wit P.J.G.M."/>
            <person name="Zhong S."/>
            <person name="Goodwin S.B."/>
            <person name="Grigoriev I.V."/>
        </authorList>
    </citation>
    <scope>NUCLEOTIDE SEQUENCE [LARGE SCALE GENOMIC DNA]</scope>
    <source>
        <strain evidence="5 6">UAMH 10762</strain>
    </source>
</reference>
<feature type="compositionally biased region" description="Polar residues" evidence="3">
    <location>
        <begin position="294"/>
        <end position="305"/>
    </location>
</feature>
<proteinExistence type="inferred from homology"/>
<evidence type="ECO:0000313" key="6">
    <source>
        <dbReference type="Proteomes" id="UP000011761"/>
    </source>
</evidence>
<dbReference type="OrthoDB" id="288590at2759"/>
<dbReference type="Gene3D" id="2.60.120.330">
    <property type="entry name" value="B-lactam Antibiotic, Isopenicillin N Synthase, Chain"/>
    <property type="match status" value="1"/>
</dbReference>
<dbReference type="InterPro" id="IPR005123">
    <property type="entry name" value="Oxoglu/Fe-dep_dioxygenase_dom"/>
</dbReference>
<feature type="compositionally biased region" description="Basic and acidic residues" evidence="3">
    <location>
        <begin position="282"/>
        <end position="293"/>
    </location>
</feature>
<evidence type="ECO:0000256" key="1">
    <source>
        <dbReference type="ARBA" id="ARBA00008056"/>
    </source>
</evidence>
<keyword evidence="2" id="KW-0408">Iron</keyword>
<dbReference type="PROSITE" id="PS51471">
    <property type="entry name" value="FE2OG_OXY"/>
    <property type="match status" value="1"/>
</dbReference>
<dbReference type="HOGENOM" id="CLU_748130_0_0_1"/>
<dbReference type="OMA" id="SQCFNIN"/>
<name>M2M003_BAUPA</name>
<keyword evidence="2" id="KW-0479">Metal-binding</keyword>
<dbReference type="Proteomes" id="UP000011761">
    <property type="component" value="Unassembled WGS sequence"/>
</dbReference>
<dbReference type="eggNOG" id="ENOG502S6G6">
    <property type="taxonomic scope" value="Eukaryota"/>
</dbReference>
<evidence type="ECO:0000256" key="2">
    <source>
        <dbReference type="RuleBase" id="RU003682"/>
    </source>
</evidence>
<dbReference type="EMBL" id="KB445551">
    <property type="protein sequence ID" value="EMD00308.1"/>
    <property type="molecule type" value="Genomic_DNA"/>
</dbReference>
<feature type="region of interest" description="Disordered" evidence="3">
    <location>
        <begin position="282"/>
        <end position="305"/>
    </location>
</feature>
<comment type="similarity">
    <text evidence="1 2">Belongs to the iron/ascorbate-dependent oxidoreductase family.</text>
</comment>
<evidence type="ECO:0000256" key="3">
    <source>
        <dbReference type="SAM" id="MobiDB-lite"/>
    </source>
</evidence>
<dbReference type="GO" id="GO:0046872">
    <property type="term" value="F:metal ion binding"/>
    <property type="evidence" value="ECO:0007669"/>
    <property type="project" value="UniProtKB-KW"/>
</dbReference>
<sequence>MSDITTVLGPDEPPPLLTPEQITHLAYHGWLPLTLPVHLNDAVTRLSQAARAFFDQHVSLKRSQYPARRGTECGFYECPGEKEYLTIRYDTNATSYLEECARLLWRDAANYLHRVLCDISRAGEYNVHAWSSLVKHGLELPADDSSLDTVTSLLRMFRYLPDSGVAAQHVDNGLLTLCVGEGQGLQVLDRSIATPPTWVDVDGPVVLVGDLTRALLRNRVRAGVHRVVGNPCGRSSLVFALRPYLKGIIDLAAFGGKGLVDTRDYCTAVKGSKVNVNAAREVREQQQKDREHSSCASASGTNGFG</sequence>
<evidence type="ECO:0000259" key="4">
    <source>
        <dbReference type="PROSITE" id="PS51471"/>
    </source>
</evidence>
<protein>
    <recommendedName>
        <fullName evidence="4">Fe2OG dioxygenase domain-containing protein</fullName>
    </recommendedName>
</protein>
<dbReference type="InterPro" id="IPR027443">
    <property type="entry name" value="IPNS-like_sf"/>
</dbReference>
<dbReference type="GO" id="GO:0016491">
    <property type="term" value="F:oxidoreductase activity"/>
    <property type="evidence" value="ECO:0007669"/>
    <property type="project" value="UniProtKB-KW"/>
</dbReference>
<dbReference type="AlphaFoldDB" id="M2M003"/>
<dbReference type="RefSeq" id="XP_007672808.1">
    <property type="nucleotide sequence ID" value="XM_007674618.1"/>
</dbReference>
<dbReference type="PANTHER" id="PTHR47990">
    <property type="entry name" value="2-OXOGLUTARATE (2OG) AND FE(II)-DEPENDENT OXYGENASE SUPERFAMILY PROTEIN-RELATED"/>
    <property type="match status" value="1"/>
</dbReference>
<keyword evidence="6" id="KW-1185">Reference proteome</keyword>
<gene>
    <name evidence="5" type="ORF">BAUCODRAFT_30791</name>
</gene>
<dbReference type="KEGG" id="bcom:BAUCODRAFT_30791"/>
<dbReference type="InterPro" id="IPR050231">
    <property type="entry name" value="Iron_ascorbate_oxido_reductase"/>
</dbReference>
<dbReference type="SUPFAM" id="SSF51197">
    <property type="entry name" value="Clavaminate synthase-like"/>
    <property type="match status" value="1"/>
</dbReference>
<feature type="domain" description="Fe2OG dioxygenase" evidence="4">
    <location>
        <begin position="149"/>
        <end position="243"/>
    </location>
</feature>